<dbReference type="KEGG" id="pbn:PADG_11952"/>
<evidence type="ECO:0000313" key="1">
    <source>
        <dbReference type="EMBL" id="KGM91972.1"/>
    </source>
</evidence>
<keyword evidence="2" id="KW-1185">Reference proteome</keyword>
<organism evidence="1 2">
    <name type="scientific">Paracoccidioides brasiliensis (strain Pb18)</name>
    <dbReference type="NCBI Taxonomy" id="502780"/>
    <lineage>
        <taxon>Eukaryota</taxon>
        <taxon>Fungi</taxon>
        <taxon>Dikarya</taxon>
        <taxon>Ascomycota</taxon>
        <taxon>Pezizomycotina</taxon>
        <taxon>Eurotiomycetes</taxon>
        <taxon>Eurotiomycetidae</taxon>
        <taxon>Onygenales</taxon>
        <taxon>Ajellomycetaceae</taxon>
        <taxon>Paracoccidioides</taxon>
    </lineage>
</organism>
<reference evidence="1 2" key="1">
    <citation type="journal article" date="2011" name="PLoS Genet.">
        <title>Comparative genomic analysis of human fungal pathogens causing paracoccidioidomycosis.</title>
        <authorList>
            <person name="Desjardins C.A."/>
            <person name="Champion M.D."/>
            <person name="Holder J.W."/>
            <person name="Muszewska A."/>
            <person name="Goldberg J."/>
            <person name="Bailao A.M."/>
            <person name="Brigido M.M."/>
            <person name="Ferreira M.E."/>
            <person name="Garcia A.M."/>
            <person name="Grynberg M."/>
            <person name="Gujja S."/>
            <person name="Heiman D.I."/>
            <person name="Henn M.R."/>
            <person name="Kodira C.D."/>
            <person name="Leon-Narvaez H."/>
            <person name="Longo L.V."/>
            <person name="Ma L.J."/>
            <person name="Malavazi I."/>
            <person name="Matsuo A.L."/>
            <person name="Morais F.V."/>
            <person name="Pereira M."/>
            <person name="Rodriguez-Brito S."/>
            <person name="Sakthikumar S."/>
            <person name="Salem-Izacc S.M."/>
            <person name="Sykes S.M."/>
            <person name="Teixeira M.M."/>
            <person name="Vallejo M.C."/>
            <person name="Walter M.E."/>
            <person name="Yandava C."/>
            <person name="Young S."/>
            <person name="Zeng Q."/>
            <person name="Zucker J."/>
            <person name="Felipe M.S."/>
            <person name="Goldman G.H."/>
            <person name="Haas B.J."/>
            <person name="McEwen J.G."/>
            <person name="Nino-Vega G."/>
            <person name="Puccia R."/>
            <person name="San-Blas G."/>
            <person name="Soares C.M."/>
            <person name="Birren B.W."/>
            <person name="Cuomo C.A."/>
        </authorList>
    </citation>
    <scope>NUCLEOTIDE SEQUENCE [LARGE SCALE GENOMIC DNA]</scope>
    <source>
        <strain evidence="1 2">Pb18</strain>
    </source>
</reference>
<dbReference type="HOGENOM" id="CLU_1704786_0_0_1"/>
<dbReference type="VEuPathDB" id="FungiDB:PADG_11952"/>
<dbReference type="InParanoid" id="A0A0A0HTH9"/>
<name>A0A0A0HTH9_PARBD</name>
<dbReference type="GeneID" id="22587849"/>
<dbReference type="EMBL" id="KN275962">
    <property type="protein sequence ID" value="KGM91972.1"/>
    <property type="molecule type" value="Genomic_DNA"/>
</dbReference>
<accession>A0A0A0HTH9</accession>
<evidence type="ECO:0000313" key="2">
    <source>
        <dbReference type="Proteomes" id="UP000001628"/>
    </source>
</evidence>
<sequence>MVTWWHTRAFGGIVLAKDEASRVSVFHHTLTNLPEILSIAVDLLPRMVCEKRVCSTTIPEEVSNRACPHLQTYQLARLSLRQQPFSLHGNGPSCQAQLLVEHATAHTPGLQKKNVGDGGAAYTKRAPGCPAAMYMQLVPEYELIFKETKGKFTQ</sequence>
<proteinExistence type="predicted"/>
<protein>
    <submittedName>
        <fullName evidence="1">Uncharacterized protein</fullName>
    </submittedName>
</protein>
<dbReference type="Proteomes" id="UP000001628">
    <property type="component" value="Unassembled WGS sequence"/>
</dbReference>
<dbReference type="RefSeq" id="XP_010761168.1">
    <property type="nucleotide sequence ID" value="XM_010762866.1"/>
</dbReference>
<dbReference type="STRING" id="502780.A0A0A0HTH9"/>
<dbReference type="AlphaFoldDB" id="A0A0A0HTH9"/>
<gene>
    <name evidence="1" type="ORF">PADG_11952</name>
</gene>